<evidence type="ECO:0000313" key="2">
    <source>
        <dbReference type="EMBL" id="MCD2111426.1"/>
    </source>
</evidence>
<name>A0AAW4XEI9_RHORH</name>
<sequence length="91" mass="9704">MTSGADMTALSSVVGDRSYNRVRQAPGFALVAALFTMTMVVGAAYVLVPIWAAPDAWERASDPFQTVFTALLALTGPAIGMFMASTWRSSR</sequence>
<dbReference type="Proteomes" id="UP001198630">
    <property type="component" value="Unassembled WGS sequence"/>
</dbReference>
<accession>A0AAW4XEI9</accession>
<keyword evidence="1" id="KW-0812">Transmembrane</keyword>
<keyword evidence="1" id="KW-1133">Transmembrane helix</keyword>
<dbReference type="AlphaFoldDB" id="A0AAW4XEI9"/>
<dbReference type="EMBL" id="JAJNCO010000004">
    <property type="protein sequence ID" value="MCD2111426.1"/>
    <property type="molecule type" value="Genomic_DNA"/>
</dbReference>
<proteinExistence type="predicted"/>
<protein>
    <recommendedName>
        <fullName evidence="4">ABC transporter permease</fullName>
    </recommendedName>
</protein>
<dbReference type="RefSeq" id="WP_230789907.1">
    <property type="nucleotide sequence ID" value="NZ_JAJNCO010000004.1"/>
</dbReference>
<evidence type="ECO:0000256" key="1">
    <source>
        <dbReference type="SAM" id="Phobius"/>
    </source>
</evidence>
<feature type="transmembrane region" description="Helical" evidence="1">
    <location>
        <begin position="27"/>
        <end position="52"/>
    </location>
</feature>
<evidence type="ECO:0008006" key="4">
    <source>
        <dbReference type="Google" id="ProtNLM"/>
    </source>
</evidence>
<gene>
    <name evidence="2" type="ORF">LQ384_10000</name>
</gene>
<feature type="transmembrane region" description="Helical" evidence="1">
    <location>
        <begin position="64"/>
        <end position="84"/>
    </location>
</feature>
<organism evidence="2 3">
    <name type="scientific">Rhodococcus rhodochrous</name>
    <dbReference type="NCBI Taxonomy" id="1829"/>
    <lineage>
        <taxon>Bacteria</taxon>
        <taxon>Bacillati</taxon>
        <taxon>Actinomycetota</taxon>
        <taxon>Actinomycetes</taxon>
        <taxon>Mycobacteriales</taxon>
        <taxon>Nocardiaceae</taxon>
        <taxon>Rhodococcus</taxon>
    </lineage>
</organism>
<evidence type="ECO:0000313" key="3">
    <source>
        <dbReference type="Proteomes" id="UP001198630"/>
    </source>
</evidence>
<keyword evidence="1" id="KW-0472">Membrane</keyword>
<reference evidence="2" key="1">
    <citation type="submission" date="2021-11" db="EMBL/GenBank/DDBJ databases">
        <title>Development of a sustainable strategy for remediation of hydrocarbon-contaminated territories based on the waste exchange concept.</title>
        <authorList>
            <person name="Elkin A."/>
        </authorList>
    </citation>
    <scope>NUCLEOTIDE SEQUENCE</scope>
    <source>
        <strain evidence="2">IEGM 757</strain>
    </source>
</reference>
<comment type="caution">
    <text evidence="2">The sequence shown here is derived from an EMBL/GenBank/DDBJ whole genome shotgun (WGS) entry which is preliminary data.</text>
</comment>